<evidence type="ECO:0008006" key="3">
    <source>
        <dbReference type="Google" id="ProtNLM"/>
    </source>
</evidence>
<reference evidence="1 2" key="1">
    <citation type="journal article" date="2015" name="Stand. Genomic Sci.">
        <title>Genomic Encyclopedia of Bacterial and Archaeal Type Strains, Phase III: the genomes of soil and plant-associated and newly described type strains.</title>
        <authorList>
            <person name="Whitman W.B."/>
            <person name="Woyke T."/>
            <person name="Klenk H.P."/>
            <person name="Zhou Y."/>
            <person name="Lilburn T.G."/>
            <person name="Beck B.J."/>
            <person name="De Vos P."/>
            <person name="Vandamme P."/>
            <person name="Eisen J.A."/>
            <person name="Garrity G."/>
            <person name="Hugenholtz P."/>
            <person name="Kyrpides N.C."/>
        </authorList>
    </citation>
    <scope>NUCLEOTIDE SEQUENCE [LARGE SCALE GENOMIC DNA]</scope>
    <source>
        <strain evidence="1 2">CGMCC 1.6858</strain>
    </source>
</reference>
<keyword evidence="2" id="KW-1185">Reference proteome</keyword>
<dbReference type="Proteomes" id="UP000316905">
    <property type="component" value="Unassembled WGS sequence"/>
</dbReference>
<dbReference type="EMBL" id="VLKY01000009">
    <property type="protein sequence ID" value="TWI52991.1"/>
    <property type="molecule type" value="Genomic_DNA"/>
</dbReference>
<dbReference type="RefSeq" id="WP_145142951.1">
    <property type="nucleotide sequence ID" value="NZ_VLKY01000009.1"/>
</dbReference>
<dbReference type="InterPro" id="IPR012334">
    <property type="entry name" value="Pectin_lyas_fold"/>
</dbReference>
<protein>
    <recommendedName>
        <fullName evidence="3">Pectate lyase-like protein</fullName>
    </recommendedName>
</protein>
<accession>A0A562Q8A1</accession>
<dbReference type="SUPFAM" id="SSF51126">
    <property type="entry name" value="Pectin lyase-like"/>
    <property type="match status" value="1"/>
</dbReference>
<comment type="caution">
    <text evidence="1">The sequence shown here is derived from an EMBL/GenBank/DDBJ whole genome shotgun (WGS) entry which is preliminary data.</text>
</comment>
<proteinExistence type="predicted"/>
<evidence type="ECO:0000313" key="1">
    <source>
        <dbReference type="EMBL" id="TWI52991.1"/>
    </source>
</evidence>
<evidence type="ECO:0000313" key="2">
    <source>
        <dbReference type="Proteomes" id="UP000316905"/>
    </source>
</evidence>
<name>A0A562Q8A1_9PSED</name>
<dbReference type="InterPro" id="IPR011050">
    <property type="entry name" value="Pectin_lyase_fold/virulence"/>
</dbReference>
<sequence>MTNTVGSTSPRDLYENAKNLDYLLNGQNPFYPDRFGRMKESWSGMQAEFRAAQNGRQAQFDAFLMASGYQSLGTYAAGISITAHNQYVIYNGLPYSLSASTAIPYTTTGDWASESSKFILRGDDVLRQDLANTADPSKGAALIAGVGRIASTISALRAMSAGNSKSALVLGYSTAGDGGSGNFYRDTTDTTSADNGITTIVGADGTRWKLEHDGHVDLYQAGCVADGATDNTAKIQALINLAIATDGFEIIVPLVGPGKSFRATSTLTINAGVRIRGEGCEPHSVVNGSGQNTRGQGSWLFFDHTGIGFTITASSSLDSTSAATGVRFSGIGTVRRHTLVTGATTTFSPTQADFDFDINNADVSIEDVTMLNPYKGIRLVNGSFGRLTIRGLRGQPLSRGIVIEESYDTCRVIDVQFWPFWSHDQRVWNYTLANLRSYVSMRNDNPFYQNIFSIFHYIGFNILGTTAGTTNKAKIFGADIDRGVYGFVQDESSSGASALFIGFSAQGETGVSEENSGILTSGTNGEFTFESPDLRVYNANCIRVYGTGNSVVINNPKLATFNQANSNFPAIEAGPDNRVDVTGYPRIGDTNGGAYYGGVGILRAPGESGSTTATTSAAGQVIVQHGAGFTPKRVFISMTGGGDGATSQVITKTDTSFTVNFFIGATALVNSSVSFDWEVKF</sequence>
<gene>
    <name evidence="1" type="ORF">IQ22_02826</name>
</gene>
<dbReference type="OrthoDB" id="7033777at2"/>
<organism evidence="1 2">
    <name type="scientific">Pseudomonas duriflava</name>
    <dbReference type="NCBI Taxonomy" id="459528"/>
    <lineage>
        <taxon>Bacteria</taxon>
        <taxon>Pseudomonadati</taxon>
        <taxon>Pseudomonadota</taxon>
        <taxon>Gammaproteobacteria</taxon>
        <taxon>Pseudomonadales</taxon>
        <taxon>Pseudomonadaceae</taxon>
        <taxon>Pseudomonas</taxon>
    </lineage>
</organism>
<dbReference type="AlphaFoldDB" id="A0A562Q8A1"/>
<dbReference type="Gene3D" id="2.160.20.10">
    <property type="entry name" value="Single-stranded right-handed beta-helix, Pectin lyase-like"/>
    <property type="match status" value="1"/>
</dbReference>